<reference evidence="2 3" key="1">
    <citation type="submission" date="2020-06" db="EMBL/GenBank/DDBJ databases">
        <title>High-quality draft genome of sulfate reducer Desulfobacter latus type strain AcrS2 isolated from marine sediment.</title>
        <authorList>
            <person name="Hoppe M."/>
            <person name="Larsen C.K."/>
            <person name="Marshall I.P.G."/>
            <person name="Schramm A."/>
            <person name="Marietou A.G."/>
        </authorList>
    </citation>
    <scope>NUCLEOTIDE SEQUENCE [LARGE SCALE GENOMIC DNA]</scope>
    <source>
        <strain evidence="2 3">AcRS2</strain>
    </source>
</reference>
<evidence type="ECO:0000259" key="1">
    <source>
        <dbReference type="Pfam" id="PF04326"/>
    </source>
</evidence>
<evidence type="ECO:0000313" key="3">
    <source>
        <dbReference type="Proteomes" id="UP000553343"/>
    </source>
</evidence>
<dbReference type="PANTHER" id="PTHR30595">
    <property type="entry name" value="GLPR-RELATED TRANSCRIPTIONAL REPRESSOR"/>
    <property type="match status" value="1"/>
</dbReference>
<dbReference type="InterPro" id="IPR038475">
    <property type="entry name" value="RecG_C_sf"/>
</dbReference>
<dbReference type="EMBL" id="JACADJ010000057">
    <property type="protein sequence ID" value="NWH06062.1"/>
    <property type="molecule type" value="Genomic_DNA"/>
</dbReference>
<protein>
    <submittedName>
        <fullName evidence="2">Putative DNA binding domain-containing protein</fullName>
    </submittedName>
</protein>
<sequence length="386" mass="43503">MSHATANKVKALIDQGENQFIEFKEQKVHPDSIAKEMAAFANTQGGTILIGVSDQSGICGVDDSKNWEEWVANISRHNIIPAIQADCFIIEIDGKKIVTVDIPKGNDKPYQTNKNLYYIRIGSTSRVASQAELMRMFQHAGMFHYDLTGVEKTSLKHLNMAAISSYFQRYDIDIDDEQDVTSLLINTDVLTDKKNVTVAGLLLFGTHPQKFLKNSSISYAHFAGTELSDELIDRQVIEGTIAFQIDTALSVIKHNIMEASKIEKTKRVVKSKRYPDKVFRELLVNACVHRNYAIHGSRIRILQFDDRIEFISPGRLPNTVTIEKLKNGVSYAVNPVLVKFMENLRYIDKLGRGIPMVCHEARRLGFEPVFQEAGEEFQAILPLQNG</sequence>
<dbReference type="InterPro" id="IPR007421">
    <property type="entry name" value="Schlafen_AlbA_2_dom"/>
</dbReference>
<proteinExistence type="predicted"/>
<gene>
    <name evidence="2" type="ORF">HXW94_13885</name>
</gene>
<dbReference type="Pfam" id="PF13749">
    <property type="entry name" value="HATPase_c_4"/>
    <property type="match status" value="1"/>
</dbReference>
<dbReference type="Gene3D" id="3.30.950.30">
    <property type="entry name" value="Schlafen, AAA domain"/>
    <property type="match status" value="1"/>
</dbReference>
<dbReference type="AlphaFoldDB" id="A0A850T947"/>
<comment type="caution">
    <text evidence="2">The sequence shown here is derived from an EMBL/GenBank/DDBJ whole genome shotgun (WGS) entry which is preliminary data.</text>
</comment>
<dbReference type="Pfam" id="PF04326">
    <property type="entry name" value="SLFN_AlbA_2"/>
    <property type="match status" value="1"/>
</dbReference>
<organism evidence="2 3">
    <name type="scientific">Desulfobacter latus</name>
    <dbReference type="NCBI Taxonomy" id="2292"/>
    <lineage>
        <taxon>Bacteria</taxon>
        <taxon>Pseudomonadati</taxon>
        <taxon>Thermodesulfobacteriota</taxon>
        <taxon>Desulfobacteria</taxon>
        <taxon>Desulfobacterales</taxon>
        <taxon>Desulfobacteraceae</taxon>
        <taxon>Desulfobacter</taxon>
    </lineage>
</organism>
<evidence type="ECO:0000313" key="2">
    <source>
        <dbReference type="EMBL" id="NWH06062.1"/>
    </source>
</evidence>
<dbReference type="Proteomes" id="UP000553343">
    <property type="component" value="Unassembled WGS sequence"/>
</dbReference>
<dbReference type="RefSeq" id="WP_178367514.1">
    <property type="nucleotide sequence ID" value="NZ_JACADJ010000057.1"/>
</dbReference>
<name>A0A850T947_9BACT</name>
<dbReference type="Gene3D" id="3.30.565.60">
    <property type="match status" value="1"/>
</dbReference>
<feature type="domain" description="Schlafen AlbA-2" evidence="1">
    <location>
        <begin position="17"/>
        <end position="128"/>
    </location>
</feature>
<dbReference type="PANTHER" id="PTHR30595:SF6">
    <property type="entry name" value="SCHLAFEN ALBA-2 DOMAIN-CONTAINING PROTEIN"/>
    <property type="match status" value="1"/>
</dbReference>
<dbReference type="InterPro" id="IPR038461">
    <property type="entry name" value="Schlafen_AlbA_2_dom_sf"/>
</dbReference>
<accession>A0A850T947</accession>
<keyword evidence="3" id="KW-1185">Reference proteome</keyword>